<keyword evidence="3" id="KW-1185">Reference proteome</keyword>
<evidence type="ECO:0000313" key="3">
    <source>
        <dbReference type="Proteomes" id="UP000646827"/>
    </source>
</evidence>
<name>A0A8H7RL33_9FUNG</name>
<dbReference type="EMBL" id="JAEPRB010000748">
    <property type="protein sequence ID" value="KAG2212515.1"/>
    <property type="molecule type" value="Genomic_DNA"/>
</dbReference>
<dbReference type="InterPro" id="IPR026960">
    <property type="entry name" value="RVT-Znf"/>
</dbReference>
<sequence length="1000" mass="115374">MGPSPFGKGMWRGNPTILAHKAFRQQLARQLSQFFQHIDITFSPQQQWDQLKKFLKKQMQHYSRHRTNITTRFLAQLQSKRNKFLRSKPSPAVLAWYLPIIEQQISAAQKEVCDTLALRAGTRWRELGETSAGYLKRTIEQRTSQMTISQLTHPQSGEISLQQLHQYVPPQLKLSADTYDFILEPFSIEDLQDGSKRAPRTSSPGPDGLPYGIWRLVFHHPDAQDLIFQVYKQALLDGIFPASWKRPISLSNCDSKIFTRLLNKRIVHVSNDLINPQQTGFMTNRFIAENGLTARLIIENAKTANSSTIALLLDLEKAYDRIHPDYLHQTLQLFAFPLPFINCITALFFNTQIAININGHISTSIIQQRGLRQGDPISPILFNLAVEPFLRSIQHDSLYNGYRFTAHNLAIASPLSPAPIKALAYADDFLVFLKNQSDLTRLLLYMELYQHASNARFNKEKTQTLSLTGSPQTLWNLILQEHSFPPCDDRTHPQPIIYLDYPLATTSTQLQNFMDNLLNNIKHHCNIHLQCNLSIRGRATVINTLILSKLWHILRIVGASQKGFHQKLKSTLIQFLGYQIFPRIAYQKLCQPRNQGGIGLIDSIRQQSALQLRWLEPLLHLTDPIPPHIRCLIHQLIDSHKFISHHFMVLLFPSCRNKGKYNIDSPIHLITKAIDDANIISNIDLHITPYTALQLPLNIILQASPTNPPPRRPGFTKCIINDFFVFDPTINKLRIRDPTHQDYIKHPTLCKRLTRDINNHHYSFPPFFNNIFIPLFQVHAQRQPILSQHHTNHSSIFSTTQDILEFSTTPPVNFTPFSQVISNNIIFHDWSSKSYRQLTSPKCSPTTISPQNWNQFWHTPMYHRARNLIFRIYHDSLPTAKKLYHFKFPAISTPLCRICHTRQEDINHFLFLCPNKQAVWTQVWNSINVFDLRPSAFLHFLTTGDPPLSYFTHSNLILIISYTCLAIWRALWDFIFNNSPFIPKKIAHIAIKSILSFISS</sequence>
<dbReference type="OrthoDB" id="2288491at2759"/>
<dbReference type="InterPro" id="IPR000477">
    <property type="entry name" value="RT_dom"/>
</dbReference>
<evidence type="ECO:0000259" key="1">
    <source>
        <dbReference type="PROSITE" id="PS50878"/>
    </source>
</evidence>
<evidence type="ECO:0000313" key="2">
    <source>
        <dbReference type="EMBL" id="KAG2212515.1"/>
    </source>
</evidence>
<dbReference type="CDD" id="cd01650">
    <property type="entry name" value="RT_nLTR_like"/>
    <property type="match status" value="1"/>
</dbReference>
<dbReference type="InterPro" id="IPR043502">
    <property type="entry name" value="DNA/RNA_pol_sf"/>
</dbReference>
<organism evidence="2 3">
    <name type="scientific">Circinella minor</name>
    <dbReference type="NCBI Taxonomy" id="1195481"/>
    <lineage>
        <taxon>Eukaryota</taxon>
        <taxon>Fungi</taxon>
        <taxon>Fungi incertae sedis</taxon>
        <taxon>Mucoromycota</taxon>
        <taxon>Mucoromycotina</taxon>
        <taxon>Mucoromycetes</taxon>
        <taxon>Mucorales</taxon>
        <taxon>Lichtheimiaceae</taxon>
        <taxon>Circinella</taxon>
    </lineage>
</organism>
<dbReference type="Pfam" id="PF13966">
    <property type="entry name" value="zf-RVT"/>
    <property type="match status" value="1"/>
</dbReference>
<dbReference type="SUPFAM" id="SSF56672">
    <property type="entry name" value="DNA/RNA polymerases"/>
    <property type="match status" value="1"/>
</dbReference>
<dbReference type="PANTHER" id="PTHR31635:SF196">
    <property type="entry name" value="REVERSE TRANSCRIPTASE DOMAIN-CONTAINING PROTEIN-RELATED"/>
    <property type="match status" value="1"/>
</dbReference>
<dbReference type="PANTHER" id="PTHR31635">
    <property type="entry name" value="REVERSE TRANSCRIPTASE DOMAIN-CONTAINING PROTEIN-RELATED"/>
    <property type="match status" value="1"/>
</dbReference>
<accession>A0A8H7RL33</accession>
<reference evidence="2 3" key="1">
    <citation type="submission" date="2020-12" db="EMBL/GenBank/DDBJ databases">
        <title>Metabolic potential, ecology and presence of endohyphal bacteria is reflected in genomic diversity of Mucoromycotina.</title>
        <authorList>
            <person name="Muszewska A."/>
            <person name="Okrasinska A."/>
            <person name="Steczkiewicz K."/>
            <person name="Drgas O."/>
            <person name="Orlowska M."/>
            <person name="Perlinska-Lenart U."/>
            <person name="Aleksandrzak-Piekarczyk T."/>
            <person name="Szatraj K."/>
            <person name="Zielenkiewicz U."/>
            <person name="Pilsyk S."/>
            <person name="Malc E."/>
            <person name="Mieczkowski P."/>
            <person name="Kruszewska J.S."/>
            <person name="Biernat P."/>
            <person name="Pawlowska J."/>
        </authorList>
    </citation>
    <scope>NUCLEOTIDE SEQUENCE [LARGE SCALE GENOMIC DNA]</scope>
    <source>
        <strain evidence="2 3">CBS 142.35</strain>
    </source>
</reference>
<gene>
    <name evidence="2" type="ORF">INT45_003109</name>
</gene>
<proteinExistence type="predicted"/>
<dbReference type="Pfam" id="PF00078">
    <property type="entry name" value="RVT_1"/>
    <property type="match status" value="1"/>
</dbReference>
<feature type="domain" description="Reverse transcriptase" evidence="1">
    <location>
        <begin position="198"/>
        <end position="503"/>
    </location>
</feature>
<dbReference type="Proteomes" id="UP000646827">
    <property type="component" value="Unassembled WGS sequence"/>
</dbReference>
<dbReference type="PROSITE" id="PS50878">
    <property type="entry name" value="RT_POL"/>
    <property type="match status" value="1"/>
</dbReference>
<protein>
    <recommendedName>
        <fullName evidence="1">Reverse transcriptase domain-containing protein</fullName>
    </recommendedName>
</protein>
<dbReference type="AlphaFoldDB" id="A0A8H7RL33"/>
<comment type="caution">
    <text evidence="2">The sequence shown here is derived from an EMBL/GenBank/DDBJ whole genome shotgun (WGS) entry which is preliminary data.</text>
</comment>